<dbReference type="AlphaFoldDB" id="A0A5C7H9P6"/>
<dbReference type="OrthoDB" id="1301613at2759"/>
<evidence type="ECO:0000313" key="3">
    <source>
        <dbReference type="EMBL" id="TXG53469.1"/>
    </source>
</evidence>
<gene>
    <name evidence="3" type="ORF">EZV62_022638</name>
</gene>
<dbReference type="PANTHER" id="PTHR23272:SF179">
    <property type="entry name" value="ZINC FINGER BED DOMAIN-CONTAINING PROTEIN RICESLEEPER 2-LIKE ISOFORM X1"/>
    <property type="match status" value="1"/>
</dbReference>
<name>A0A5C7H9P6_9ROSI</name>
<dbReference type="Pfam" id="PF05699">
    <property type="entry name" value="Dimer_Tnp_hAT"/>
    <property type="match status" value="1"/>
</dbReference>
<evidence type="ECO:0000313" key="4">
    <source>
        <dbReference type="Proteomes" id="UP000323000"/>
    </source>
</evidence>
<dbReference type="Pfam" id="PF14372">
    <property type="entry name" value="hAT-like_RNase-H"/>
    <property type="match status" value="1"/>
</dbReference>
<dbReference type="SUPFAM" id="SSF53098">
    <property type="entry name" value="Ribonuclease H-like"/>
    <property type="match status" value="1"/>
</dbReference>
<dbReference type="InterPro" id="IPR008906">
    <property type="entry name" value="HATC_C_dom"/>
</dbReference>
<organism evidence="3 4">
    <name type="scientific">Acer yangbiense</name>
    <dbReference type="NCBI Taxonomy" id="1000413"/>
    <lineage>
        <taxon>Eukaryota</taxon>
        <taxon>Viridiplantae</taxon>
        <taxon>Streptophyta</taxon>
        <taxon>Embryophyta</taxon>
        <taxon>Tracheophyta</taxon>
        <taxon>Spermatophyta</taxon>
        <taxon>Magnoliopsida</taxon>
        <taxon>eudicotyledons</taxon>
        <taxon>Gunneridae</taxon>
        <taxon>Pentapetalae</taxon>
        <taxon>rosids</taxon>
        <taxon>malvids</taxon>
        <taxon>Sapindales</taxon>
        <taxon>Sapindaceae</taxon>
        <taxon>Hippocastanoideae</taxon>
        <taxon>Acereae</taxon>
        <taxon>Acer</taxon>
    </lineage>
</organism>
<sequence>MASNMVAKFDRYWNDVHGVLAMASLLDLGFKLKLPQYFFPLIYGEDKGLDEVKKVRKLCKEIFLDYQVKVGEKRSKEIKAICNSEFNHDDEMDSLDGFFSWNSESSDANEKSELDCYLEEKTLHGSREFDVLSWWKLNRIKYPIMSAIAKDILAIPISTVASEFSFSTDGRIAACSGAANASK</sequence>
<feature type="domain" description="hAT-like transposase RNase-H fold" evidence="2">
    <location>
        <begin position="1"/>
        <end position="66"/>
    </location>
</feature>
<reference evidence="4" key="1">
    <citation type="journal article" date="2019" name="Gigascience">
        <title>De novo genome assembly of the endangered Acer yangbiense, a plant species with extremely small populations endemic to Yunnan Province, China.</title>
        <authorList>
            <person name="Yang J."/>
            <person name="Wariss H.M."/>
            <person name="Tao L."/>
            <person name="Zhang R."/>
            <person name="Yun Q."/>
            <person name="Hollingsworth P."/>
            <person name="Dao Z."/>
            <person name="Luo G."/>
            <person name="Guo H."/>
            <person name="Ma Y."/>
            <person name="Sun W."/>
        </authorList>
    </citation>
    <scope>NUCLEOTIDE SEQUENCE [LARGE SCALE GENOMIC DNA]</scope>
    <source>
        <strain evidence="4">cv. Malutang</strain>
    </source>
</reference>
<evidence type="ECO:0008006" key="5">
    <source>
        <dbReference type="Google" id="ProtNLM"/>
    </source>
</evidence>
<dbReference type="InterPro" id="IPR025525">
    <property type="entry name" value="hAT-like_transposase_RNase-H"/>
</dbReference>
<dbReference type="GO" id="GO:0046983">
    <property type="term" value="F:protein dimerization activity"/>
    <property type="evidence" value="ECO:0007669"/>
    <property type="project" value="InterPro"/>
</dbReference>
<dbReference type="EMBL" id="VAHF01000010">
    <property type="protein sequence ID" value="TXG53469.1"/>
    <property type="molecule type" value="Genomic_DNA"/>
</dbReference>
<dbReference type="Proteomes" id="UP000323000">
    <property type="component" value="Chromosome 10"/>
</dbReference>
<feature type="domain" description="HAT C-terminal dimerisation" evidence="1">
    <location>
        <begin position="113"/>
        <end position="172"/>
    </location>
</feature>
<proteinExistence type="predicted"/>
<comment type="caution">
    <text evidence="3">The sequence shown here is derived from an EMBL/GenBank/DDBJ whole genome shotgun (WGS) entry which is preliminary data.</text>
</comment>
<evidence type="ECO:0000259" key="1">
    <source>
        <dbReference type="Pfam" id="PF05699"/>
    </source>
</evidence>
<accession>A0A5C7H9P6</accession>
<protein>
    <recommendedName>
        <fullName evidence="5">HAT C-terminal dimerisation domain-containing protein</fullName>
    </recommendedName>
</protein>
<keyword evidence="4" id="KW-1185">Reference proteome</keyword>
<evidence type="ECO:0000259" key="2">
    <source>
        <dbReference type="Pfam" id="PF14372"/>
    </source>
</evidence>
<dbReference type="GO" id="GO:0003677">
    <property type="term" value="F:DNA binding"/>
    <property type="evidence" value="ECO:0007669"/>
    <property type="project" value="InterPro"/>
</dbReference>
<dbReference type="InterPro" id="IPR012337">
    <property type="entry name" value="RNaseH-like_sf"/>
</dbReference>
<dbReference type="PANTHER" id="PTHR23272">
    <property type="entry name" value="BED FINGER-RELATED"/>
    <property type="match status" value="1"/>
</dbReference>